<keyword evidence="5" id="KW-0479">Metal-binding</keyword>
<dbReference type="SUPFAM" id="SSF56672">
    <property type="entry name" value="DNA/RNA polymerases"/>
    <property type="match status" value="2"/>
</dbReference>
<dbReference type="InterPro" id="IPR056924">
    <property type="entry name" value="SH3_Tf2-1"/>
</dbReference>
<dbReference type="InterPro" id="IPR041577">
    <property type="entry name" value="RT_RNaseH_2"/>
</dbReference>
<evidence type="ECO:0000256" key="9">
    <source>
        <dbReference type="ARBA" id="ARBA00022842"/>
    </source>
</evidence>
<dbReference type="GO" id="GO:0004190">
    <property type="term" value="F:aspartic-type endopeptidase activity"/>
    <property type="evidence" value="ECO:0007669"/>
    <property type="project" value="UniProtKB-KW"/>
</dbReference>
<feature type="compositionally biased region" description="Polar residues" evidence="16">
    <location>
        <begin position="55"/>
        <end position="83"/>
    </location>
</feature>
<dbReference type="InterPro" id="IPR021109">
    <property type="entry name" value="Peptidase_aspartic_dom_sf"/>
</dbReference>
<feature type="compositionally biased region" description="Gly residues" evidence="16">
    <location>
        <begin position="1190"/>
        <end position="1204"/>
    </location>
</feature>
<dbReference type="EMBL" id="BKCJ010010236">
    <property type="protein sequence ID" value="GEU90675.1"/>
    <property type="molecule type" value="Genomic_DNA"/>
</dbReference>
<keyword evidence="2" id="KW-0808">Transferase</keyword>
<dbReference type="InterPro" id="IPR000477">
    <property type="entry name" value="RT_dom"/>
</dbReference>
<feature type="region of interest" description="Disordered" evidence="16">
    <location>
        <begin position="1184"/>
        <end position="1255"/>
    </location>
</feature>
<feature type="domain" description="Reverse transcriptase" evidence="17">
    <location>
        <begin position="1643"/>
        <end position="1822"/>
    </location>
</feature>
<dbReference type="InterPro" id="IPR041588">
    <property type="entry name" value="Integrase_H2C2"/>
</dbReference>
<organism evidence="19">
    <name type="scientific">Tanacetum cinerariifolium</name>
    <name type="common">Dalmatian daisy</name>
    <name type="synonym">Chrysanthemum cinerariifolium</name>
    <dbReference type="NCBI Taxonomy" id="118510"/>
    <lineage>
        <taxon>Eukaryota</taxon>
        <taxon>Viridiplantae</taxon>
        <taxon>Streptophyta</taxon>
        <taxon>Embryophyta</taxon>
        <taxon>Tracheophyta</taxon>
        <taxon>Spermatophyta</taxon>
        <taxon>Magnoliopsida</taxon>
        <taxon>eudicotyledons</taxon>
        <taxon>Gunneridae</taxon>
        <taxon>Pentapetalae</taxon>
        <taxon>asterids</taxon>
        <taxon>campanulids</taxon>
        <taxon>Asterales</taxon>
        <taxon>Asteraceae</taxon>
        <taxon>Asteroideae</taxon>
        <taxon>Anthemideae</taxon>
        <taxon>Anthemidinae</taxon>
        <taxon>Tanacetum</taxon>
    </lineage>
</organism>
<evidence type="ECO:0000256" key="15">
    <source>
        <dbReference type="ARBA" id="ARBA00023268"/>
    </source>
</evidence>
<dbReference type="SUPFAM" id="SSF53098">
    <property type="entry name" value="Ribonuclease H-like"/>
    <property type="match status" value="2"/>
</dbReference>
<dbReference type="Pfam" id="PF17921">
    <property type="entry name" value="Integrase_H2C2"/>
    <property type="match status" value="1"/>
</dbReference>
<dbReference type="Gene3D" id="3.10.10.10">
    <property type="entry name" value="HIV Type 1 Reverse Transcriptase, subunit A, domain 1"/>
    <property type="match status" value="1"/>
</dbReference>
<dbReference type="Pfam" id="PF08284">
    <property type="entry name" value="RVP_2"/>
    <property type="match status" value="1"/>
</dbReference>
<dbReference type="Gene3D" id="3.30.70.270">
    <property type="match status" value="3"/>
</dbReference>
<evidence type="ECO:0000256" key="4">
    <source>
        <dbReference type="ARBA" id="ARBA00022722"/>
    </source>
</evidence>
<evidence type="ECO:0000259" key="17">
    <source>
        <dbReference type="PROSITE" id="PS50878"/>
    </source>
</evidence>
<dbReference type="Gene3D" id="3.30.420.10">
    <property type="entry name" value="Ribonuclease H-like superfamily/Ribonuclease H"/>
    <property type="match status" value="2"/>
</dbReference>
<dbReference type="GO" id="GO:0006508">
    <property type="term" value="P:proteolysis"/>
    <property type="evidence" value="ECO:0007669"/>
    <property type="project" value="UniProtKB-KW"/>
</dbReference>
<keyword evidence="15" id="KW-0511">Multifunctional enzyme</keyword>
<evidence type="ECO:0000256" key="5">
    <source>
        <dbReference type="ARBA" id="ARBA00022723"/>
    </source>
</evidence>
<keyword evidence="9" id="KW-0460">Magnesium</keyword>
<dbReference type="InterPro" id="IPR043502">
    <property type="entry name" value="DNA/RNA_pol_sf"/>
</dbReference>
<evidence type="ECO:0000256" key="12">
    <source>
        <dbReference type="ARBA" id="ARBA00022932"/>
    </source>
</evidence>
<dbReference type="PROSITE" id="PS50878">
    <property type="entry name" value="RT_POL"/>
    <property type="match status" value="1"/>
</dbReference>
<feature type="domain" description="Integrase catalytic" evidence="18">
    <location>
        <begin position="916"/>
        <end position="1012"/>
    </location>
</feature>
<evidence type="ECO:0000256" key="6">
    <source>
        <dbReference type="ARBA" id="ARBA00022750"/>
    </source>
</evidence>
<accession>A0A6L2P133</accession>
<dbReference type="FunFam" id="3.30.70.270:FF:000020">
    <property type="entry name" value="Transposon Tf2-6 polyprotein-like Protein"/>
    <property type="match status" value="1"/>
</dbReference>
<keyword evidence="3" id="KW-0548">Nucleotidyltransferase</keyword>
<comment type="caution">
    <text evidence="19">The sequence shown here is derived from an EMBL/GenBank/DDBJ whole genome shotgun (WGS) entry which is preliminary data.</text>
</comment>
<reference evidence="19" key="1">
    <citation type="journal article" date="2019" name="Sci. Rep.">
        <title>Draft genome of Tanacetum cinerariifolium, the natural source of mosquito coil.</title>
        <authorList>
            <person name="Yamashiro T."/>
            <person name="Shiraishi A."/>
            <person name="Satake H."/>
            <person name="Nakayama K."/>
        </authorList>
    </citation>
    <scope>NUCLEOTIDE SEQUENCE</scope>
</reference>
<evidence type="ECO:0000256" key="8">
    <source>
        <dbReference type="ARBA" id="ARBA00022801"/>
    </source>
</evidence>
<dbReference type="Pfam" id="PF00078">
    <property type="entry name" value="RVT_1"/>
    <property type="match status" value="1"/>
</dbReference>
<sequence length="2244" mass="254756">MATLTEMMSKLISANTASSSGSGTLPGNTITNLKEDLKGIATRSGVAYPGPKTPSPSKQGTKVTKDQVQTPSSQSTAPVQPSVIQSESQDLVFEPVFAPVSAPIHNLKPSIPYPSRRKNEKCCDQANEQIEKFYEIFKEMSFEISFMDALTLMPKFASTLKALIGNKENLSEMARTTMNEHCSVVILNKLPRKLGDPKKFLIPCEFSGMDECLALADLGASINLMPLSIWEGLSLPELTLTCMTLELADRSVYKPIGIAKDISFKVEVFYFPVDFVFVDFEPDPRVPLILGRCFLKNSRALINIHKGELTLRIENEAITYNLDQTVRYSTNYNQMTANKIDVVESACEEYSQEVLGFSNVTDSGMSTPQNDPIVSITSPTLTPFGDSDFLLFEEADAFLGPKDDPDSPKINPFYYDPEGDILLLEAILNSEPSPPPPNQEQNLPSFKEELKAYEPQTVKSSVDEPPEVELKDLPPHLEYVFLEDDNKLPVIIAKELRDVEKSALLKVLKSHKRAIAWKLSEIQGINLEFYTHKILMEEDYKSVVQQQRRTMEVFMDDFSVFGNSFKNCLSRLDKMLQRYEDTNLSLNWEKSHFMVKEGIVLGHKISKNGIEVDKAKINVIAKLPHPTTVKGIRSFLGHASFYRRFIQDFSKISQPMTHLLEKNTPFVFFEDCIQAFQTLKKKLTEAPILIAPNWDLPFELMCDASDFAIGAVLGIVHTDHSALKYLFAKKDAKARLLRWVLLLQEFDFKVIDTKGAENLAADHLSRLENPYENVLDPKEINEKFPLETLGMVTFRGDSSAPWFADFANYHAGNFIVKGMTSQQKNKFFKDVKHYFWDDPFLFKVCVDQVIRRCVYGKEALDILEACHNRPTWGHHGANLTAKKIFDSGFFWPTIYKNAHEFVKNCPFPSSRGNKFGSPRAIISDRGTHFCNDQFSKVMLKYGVTHRLSTAYHPQTSGKVEVSNRGLKRILERTIGENQASWSDKLDDALWAFCTAYKTPIGSTPYKLVYGKACHLPIELEHKAYWALKQANFDLTVVGDHRKIQLNELNEIRDHAYENSLIYKEKTKKIHDSKIKKHVFNVGDRVLLFNSRLKIFSGKLKTRWSGPFTITKVFPYGTVELSQANGPNFKVNGHRVKHYFGGDVPKLDYPDCEVSLFVIHKSSHPQLHFGNPIMPPTMTTRSAGRLATASQGGGTGGRAGSGGGRTRGHSGNQGNSRDDGLGSQVGGQGDQGRGQGNGRNQNSDAVNGNIQGDAGNAIEGNDHRGCTYKEFLACNPKEYDDSQRVKYTAGLFVGKALTWWNSEIRTRGREAAVGMSWEEFRTLTREEFFPSFMSWLVTEPKAIQKAVQIAGTLTDEAFRNGTIKKNPEKRGNGENLVRIGMEGRITKGLELEMLLLQLQTLLEEVTRDCRVTPKNVNPINARNLIARTCFAYGSTDQLKSACPRLKQAQRLGGNQHNQVMAVNEGQGRQNQRNQARGRAFMLGAKEARQDLNIMTALLDIEPSDLGFSYEIEIASGQLVEIDKVVKGCKLEIKGHMFDINLIPFGSGSFDVIIGMDWLSNHKTKIIYHEKVVRIPLLDCKVLRVLGERPKEKMRQLMSAKAKEKKQEEIVVIELIPEAMPVAKSPYHLASSELEELSGKLKELQDKGFIRPSSSPWGAPVLFVMKKDGSFRMCIDYGELNKLTIKNRYLLLRIDDLFDQLQGSQYFSTIDLMSGYHQLRVNEDDILKTAFRTHYEHFKFTVMPFGLTNEPSVFIDLMNKVCKPYFDKFVIVFIDDMFIYSKTREEHEMHLGIVLELLKKEKLYAKFSKSEFWLQEVQFLRYVINGDGIHVEPSKIEAVMNWKAPRTPYEKCKTFDWGEEQENAFQTLKDKLWDAPVLELSDRLEDFGVYYDAFDLGLGCVLMQRGNVIAYASRQFKIHEKNYTTHDLELGASERVKHAIARWIELFSDYDYEICYHPSKEIVVADALSRKEQVKPKRLRAMKMTLQSSIKDRILAAQKVASNESTRLQKCLDEIVELRNDGALYYLDRIWVPLKGDTDGQSERTIQTLKDMLRACVLDFEGSWNVHLPLVEFSYNNSYHSSVRCASFEDLYGRKCRSSIMWAEVGEGHLIGPELKCVVCFGKKGKLVPRFVGPFDIIEKVGPVVYKLDLPEELDGVHDTFHVSNLKKCLADPTLQVPLEEIRVDDKLNFVEEPVEIIEREFKKLKQSRTAIIKIRWNSKRGPEFTWEREDQMKLKYMNMFSANSS</sequence>
<dbReference type="Gene3D" id="2.40.70.10">
    <property type="entry name" value="Acid Proteases"/>
    <property type="match status" value="2"/>
</dbReference>
<dbReference type="GO" id="GO:0003887">
    <property type="term" value="F:DNA-directed DNA polymerase activity"/>
    <property type="evidence" value="ECO:0007669"/>
    <property type="project" value="UniProtKB-KW"/>
</dbReference>
<keyword evidence="12" id="KW-0239">DNA-directed DNA polymerase</keyword>
<keyword evidence="8" id="KW-0378">Hydrolase</keyword>
<dbReference type="GO" id="GO:0004519">
    <property type="term" value="F:endonuclease activity"/>
    <property type="evidence" value="ECO:0007669"/>
    <property type="project" value="UniProtKB-KW"/>
</dbReference>
<dbReference type="InterPro" id="IPR001584">
    <property type="entry name" value="Integrase_cat-core"/>
</dbReference>
<keyword evidence="14" id="KW-0233">DNA recombination</keyword>
<keyword evidence="6" id="KW-0064">Aspartyl protease</keyword>
<dbReference type="InterPro" id="IPR036397">
    <property type="entry name" value="RNaseH_sf"/>
</dbReference>
<keyword evidence="11 19" id="KW-0695">RNA-directed DNA polymerase</keyword>
<dbReference type="PROSITE" id="PS50994">
    <property type="entry name" value="INTEGRASE"/>
    <property type="match status" value="1"/>
</dbReference>
<dbReference type="PANTHER" id="PTHR37984">
    <property type="entry name" value="PROTEIN CBG26694"/>
    <property type="match status" value="1"/>
</dbReference>
<feature type="compositionally biased region" description="Gly residues" evidence="16">
    <location>
        <begin position="1222"/>
        <end position="1236"/>
    </location>
</feature>
<name>A0A6L2P133_TANCI</name>
<protein>
    <submittedName>
        <fullName evidence="19">Putative reverse transcriptase domain-containing protein</fullName>
    </submittedName>
</protein>
<gene>
    <name evidence="19" type="ORF">Tci_062653</name>
</gene>
<keyword evidence="13" id="KW-0238">DNA-binding</keyword>
<feature type="region of interest" description="Disordered" evidence="16">
    <location>
        <begin position="41"/>
        <end position="83"/>
    </location>
</feature>
<evidence type="ECO:0000256" key="7">
    <source>
        <dbReference type="ARBA" id="ARBA00022759"/>
    </source>
</evidence>
<dbReference type="Pfam" id="PF17919">
    <property type="entry name" value="RT_RNaseH_2"/>
    <property type="match status" value="2"/>
</dbReference>
<dbReference type="GO" id="GO:0003677">
    <property type="term" value="F:DNA binding"/>
    <property type="evidence" value="ECO:0007669"/>
    <property type="project" value="UniProtKB-KW"/>
</dbReference>
<keyword evidence="10" id="KW-0229">DNA integration</keyword>
<evidence type="ECO:0000256" key="16">
    <source>
        <dbReference type="SAM" id="MobiDB-lite"/>
    </source>
</evidence>
<dbReference type="GO" id="GO:0003964">
    <property type="term" value="F:RNA-directed DNA polymerase activity"/>
    <property type="evidence" value="ECO:0007669"/>
    <property type="project" value="UniProtKB-KW"/>
</dbReference>
<evidence type="ECO:0000256" key="3">
    <source>
        <dbReference type="ARBA" id="ARBA00022695"/>
    </source>
</evidence>
<dbReference type="GO" id="GO:0015074">
    <property type="term" value="P:DNA integration"/>
    <property type="evidence" value="ECO:0007669"/>
    <property type="project" value="UniProtKB-KW"/>
</dbReference>
<dbReference type="InterPro" id="IPR050951">
    <property type="entry name" value="Retrovirus_Pol_polyprotein"/>
</dbReference>
<proteinExistence type="predicted"/>
<evidence type="ECO:0000256" key="10">
    <source>
        <dbReference type="ARBA" id="ARBA00022908"/>
    </source>
</evidence>
<evidence type="ECO:0000313" key="19">
    <source>
        <dbReference type="EMBL" id="GEU90675.1"/>
    </source>
</evidence>
<dbReference type="PANTHER" id="PTHR37984:SF5">
    <property type="entry name" value="PROTEIN NYNRIN-LIKE"/>
    <property type="match status" value="1"/>
</dbReference>
<dbReference type="GO" id="GO:0006310">
    <property type="term" value="P:DNA recombination"/>
    <property type="evidence" value="ECO:0007669"/>
    <property type="project" value="UniProtKB-KW"/>
</dbReference>
<evidence type="ECO:0000256" key="14">
    <source>
        <dbReference type="ARBA" id="ARBA00023172"/>
    </source>
</evidence>
<dbReference type="GO" id="GO:0046872">
    <property type="term" value="F:metal ion binding"/>
    <property type="evidence" value="ECO:0007669"/>
    <property type="project" value="UniProtKB-KW"/>
</dbReference>
<evidence type="ECO:0000259" key="18">
    <source>
        <dbReference type="PROSITE" id="PS50994"/>
    </source>
</evidence>
<evidence type="ECO:0000256" key="13">
    <source>
        <dbReference type="ARBA" id="ARBA00023125"/>
    </source>
</evidence>
<dbReference type="CDD" id="cd00303">
    <property type="entry name" value="retropepsin_like"/>
    <property type="match status" value="2"/>
</dbReference>
<keyword evidence="4" id="KW-0540">Nuclease</keyword>
<evidence type="ECO:0000256" key="2">
    <source>
        <dbReference type="ARBA" id="ARBA00022679"/>
    </source>
</evidence>
<dbReference type="InterPro" id="IPR012337">
    <property type="entry name" value="RNaseH-like_sf"/>
</dbReference>
<dbReference type="InterPro" id="IPR043128">
    <property type="entry name" value="Rev_trsase/Diguanyl_cyclase"/>
</dbReference>
<evidence type="ECO:0000256" key="11">
    <source>
        <dbReference type="ARBA" id="ARBA00022918"/>
    </source>
</evidence>
<keyword evidence="1" id="KW-0645">Protease</keyword>
<evidence type="ECO:0000256" key="1">
    <source>
        <dbReference type="ARBA" id="ARBA00022670"/>
    </source>
</evidence>
<dbReference type="Pfam" id="PF24626">
    <property type="entry name" value="SH3_Tf2-1"/>
    <property type="match status" value="1"/>
</dbReference>
<keyword evidence="7" id="KW-0255">Endonuclease</keyword>
<dbReference type="CDD" id="cd01647">
    <property type="entry name" value="RT_LTR"/>
    <property type="match status" value="1"/>
</dbReference>